<sequence>MDWIHCNKCFVQLEPGVTLHLSSCGLMFCSKCLDNGTKQNTCLVCPVPCSVMKLVPDMDQEIQDYFTEPEEIIKKCCDVLQFQKKHRRQQTSPFNIPIISPRDNLSPNFVQTTPTYKRPAKSTPYS</sequence>
<name>A0A0L7KYW6_OPEBR</name>
<evidence type="ECO:0000256" key="3">
    <source>
        <dbReference type="ARBA" id="ARBA00023254"/>
    </source>
</evidence>
<feature type="compositionally biased region" description="Polar residues" evidence="4">
    <location>
        <begin position="103"/>
        <end position="115"/>
    </location>
</feature>
<keyword evidence="3" id="KW-0469">Meiosis</keyword>
<evidence type="ECO:0000256" key="1">
    <source>
        <dbReference type="ARBA" id="ARBA00022771"/>
    </source>
</evidence>
<feature type="region of interest" description="Disordered" evidence="4">
    <location>
        <begin position="87"/>
        <end position="126"/>
    </location>
</feature>
<evidence type="ECO:0000256" key="4">
    <source>
        <dbReference type="SAM" id="MobiDB-lite"/>
    </source>
</evidence>
<feature type="domain" description="RING-type" evidence="5">
    <location>
        <begin position="5"/>
        <end position="45"/>
    </location>
</feature>
<evidence type="ECO:0000256" key="2">
    <source>
        <dbReference type="ARBA" id="ARBA00022833"/>
    </source>
</evidence>
<gene>
    <name evidence="6" type="ORF">OBRU01_18650</name>
</gene>
<dbReference type="InterPro" id="IPR042123">
    <property type="entry name" value="Zip3/RNF212-like"/>
</dbReference>
<dbReference type="STRING" id="104452.A0A0L7KYW6"/>
<keyword evidence="7" id="KW-1185">Reference proteome</keyword>
<dbReference type="AlphaFoldDB" id="A0A0L7KYW6"/>
<protein>
    <submittedName>
        <fullName evidence="6">RING finger protein</fullName>
    </submittedName>
</protein>
<dbReference type="SUPFAM" id="SSF57850">
    <property type="entry name" value="RING/U-box"/>
    <property type="match status" value="1"/>
</dbReference>
<accession>A0A0L7KYW6</accession>
<dbReference type="GO" id="GO:0016925">
    <property type="term" value="P:protein sumoylation"/>
    <property type="evidence" value="ECO:0007669"/>
    <property type="project" value="TreeGrafter"/>
</dbReference>
<dbReference type="GO" id="GO:0008270">
    <property type="term" value="F:zinc ion binding"/>
    <property type="evidence" value="ECO:0007669"/>
    <property type="project" value="UniProtKB-KW"/>
</dbReference>
<feature type="non-terminal residue" evidence="6">
    <location>
        <position position="126"/>
    </location>
</feature>
<evidence type="ECO:0000313" key="6">
    <source>
        <dbReference type="EMBL" id="KOB68214.1"/>
    </source>
</evidence>
<evidence type="ECO:0000313" key="7">
    <source>
        <dbReference type="Proteomes" id="UP000037510"/>
    </source>
</evidence>
<dbReference type="GO" id="GO:0007131">
    <property type="term" value="P:reciprocal meiotic recombination"/>
    <property type="evidence" value="ECO:0007669"/>
    <property type="project" value="InterPro"/>
</dbReference>
<comment type="caution">
    <text evidence="6">The sequence shown here is derived from an EMBL/GenBank/DDBJ whole genome shotgun (WGS) entry which is preliminary data.</text>
</comment>
<dbReference type="GO" id="GO:0007129">
    <property type="term" value="P:homologous chromosome pairing at meiosis"/>
    <property type="evidence" value="ECO:0007669"/>
    <property type="project" value="TreeGrafter"/>
</dbReference>
<dbReference type="EMBL" id="JTDY01004398">
    <property type="protein sequence ID" value="KOB68214.1"/>
    <property type="molecule type" value="Genomic_DNA"/>
</dbReference>
<proteinExistence type="predicted"/>
<dbReference type="PANTHER" id="PTHR22663">
    <property type="entry name" value="RING FINGER PROTEIN NARYA-RELATED"/>
    <property type="match status" value="1"/>
</dbReference>
<dbReference type="InterPro" id="IPR001841">
    <property type="entry name" value="Znf_RING"/>
</dbReference>
<keyword evidence="2" id="KW-0862">Zinc</keyword>
<dbReference type="GO" id="GO:0000795">
    <property type="term" value="C:synaptonemal complex"/>
    <property type="evidence" value="ECO:0007669"/>
    <property type="project" value="InterPro"/>
</dbReference>
<dbReference type="GO" id="GO:0019789">
    <property type="term" value="F:SUMO transferase activity"/>
    <property type="evidence" value="ECO:0007669"/>
    <property type="project" value="InterPro"/>
</dbReference>
<reference evidence="6 7" key="1">
    <citation type="journal article" date="2015" name="Genome Biol. Evol.">
        <title>The genome of winter moth (Operophtera brumata) provides a genomic perspective on sexual dimorphism and phenology.</title>
        <authorList>
            <person name="Derks M.F."/>
            <person name="Smit S."/>
            <person name="Salis L."/>
            <person name="Schijlen E."/>
            <person name="Bossers A."/>
            <person name="Mateman C."/>
            <person name="Pijl A.S."/>
            <person name="de Ridder D."/>
            <person name="Groenen M.A."/>
            <person name="Visser M.E."/>
            <person name="Megens H.J."/>
        </authorList>
    </citation>
    <scope>NUCLEOTIDE SEQUENCE [LARGE SCALE GENOMIC DNA]</scope>
    <source>
        <strain evidence="6">WM2013NL</strain>
        <tissue evidence="6">Head and thorax</tissue>
    </source>
</reference>
<keyword evidence="1" id="KW-0863">Zinc-finger</keyword>
<evidence type="ECO:0000259" key="5">
    <source>
        <dbReference type="Pfam" id="PF14634"/>
    </source>
</evidence>
<organism evidence="6 7">
    <name type="scientific">Operophtera brumata</name>
    <name type="common">Winter moth</name>
    <name type="synonym">Phalaena brumata</name>
    <dbReference type="NCBI Taxonomy" id="104452"/>
    <lineage>
        <taxon>Eukaryota</taxon>
        <taxon>Metazoa</taxon>
        <taxon>Ecdysozoa</taxon>
        <taxon>Arthropoda</taxon>
        <taxon>Hexapoda</taxon>
        <taxon>Insecta</taxon>
        <taxon>Pterygota</taxon>
        <taxon>Neoptera</taxon>
        <taxon>Endopterygota</taxon>
        <taxon>Lepidoptera</taxon>
        <taxon>Glossata</taxon>
        <taxon>Ditrysia</taxon>
        <taxon>Geometroidea</taxon>
        <taxon>Geometridae</taxon>
        <taxon>Larentiinae</taxon>
        <taxon>Operophtera</taxon>
    </lineage>
</organism>
<dbReference type="PANTHER" id="PTHR22663:SF17">
    <property type="entry name" value="RING FINGER PROTEIN NARYA-RELATED"/>
    <property type="match status" value="1"/>
</dbReference>
<dbReference type="Proteomes" id="UP000037510">
    <property type="component" value="Unassembled WGS sequence"/>
</dbReference>
<keyword evidence="1" id="KW-0479">Metal-binding</keyword>
<dbReference type="Pfam" id="PF14634">
    <property type="entry name" value="zf-RING_5"/>
    <property type="match status" value="1"/>
</dbReference>